<dbReference type="Pfam" id="PF04006">
    <property type="entry name" value="Mpp10"/>
    <property type="match status" value="1"/>
</dbReference>
<dbReference type="PANTHER" id="PTHR43321">
    <property type="entry name" value="GLUTAMATE DECARBOXYLASE"/>
    <property type="match status" value="1"/>
</dbReference>
<comment type="caution">
    <text evidence="10">The sequence shown here is derived from an EMBL/GenBank/DDBJ whole genome shotgun (WGS) entry which is preliminary data.</text>
</comment>
<dbReference type="GO" id="GO:0005829">
    <property type="term" value="C:cytosol"/>
    <property type="evidence" value="ECO:0007669"/>
    <property type="project" value="TreeGrafter"/>
</dbReference>
<organism evidence="10 11">
    <name type="scientific">Phytophthora kernoviae</name>
    <dbReference type="NCBI Taxonomy" id="325452"/>
    <lineage>
        <taxon>Eukaryota</taxon>
        <taxon>Sar</taxon>
        <taxon>Stramenopiles</taxon>
        <taxon>Oomycota</taxon>
        <taxon>Peronosporomycetes</taxon>
        <taxon>Peronosporales</taxon>
        <taxon>Peronosporaceae</taxon>
        <taxon>Phytophthora</taxon>
    </lineage>
</organism>
<comment type="similarity">
    <text evidence="2 8">Belongs to the group II decarboxylase family.</text>
</comment>
<comment type="cofactor">
    <cofactor evidence="1 7 8">
        <name>pyridoxal 5'-phosphate</name>
        <dbReference type="ChEBI" id="CHEBI:597326"/>
    </cofactor>
</comment>
<keyword evidence="4 7" id="KW-0663">Pyridoxal phosphate</keyword>
<proteinExistence type="inferred from homology"/>
<dbReference type="PANTHER" id="PTHR43321:SF3">
    <property type="entry name" value="GLUTAMATE DECARBOXYLASE"/>
    <property type="match status" value="1"/>
</dbReference>
<evidence type="ECO:0000256" key="6">
    <source>
        <dbReference type="ARBA" id="ARBA00048868"/>
    </source>
</evidence>
<evidence type="ECO:0000256" key="9">
    <source>
        <dbReference type="SAM" id="MobiDB-lite"/>
    </source>
</evidence>
<evidence type="ECO:0000256" key="4">
    <source>
        <dbReference type="ARBA" id="ARBA00022898"/>
    </source>
</evidence>
<name>A0A421G477_9STRA</name>
<dbReference type="GO" id="GO:0005732">
    <property type="term" value="C:sno(s)RNA-containing ribonucleoprotein complex"/>
    <property type="evidence" value="ECO:0007669"/>
    <property type="project" value="InterPro"/>
</dbReference>
<dbReference type="GO" id="GO:0030170">
    <property type="term" value="F:pyridoxal phosphate binding"/>
    <property type="evidence" value="ECO:0007669"/>
    <property type="project" value="InterPro"/>
</dbReference>
<dbReference type="FunFam" id="3.40.640.10:FF:000017">
    <property type="entry name" value="Glutamate decarboxylase"/>
    <property type="match status" value="1"/>
</dbReference>
<dbReference type="EMBL" id="MBAD02000767">
    <property type="protein sequence ID" value="RLN63076.1"/>
    <property type="molecule type" value="Genomic_DNA"/>
</dbReference>
<feature type="region of interest" description="Disordered" evidence="9">
    <location>
        <begin position="95"/>
        <end position="284"/>
    </location>
</feature>
<dbReference type="GO" id="GO:0006364">
    <property type="term" value="P:rRNA processing"/>
    <property type="evidence" value="ECO:0007669"/>
    <property type="project" value="InterPro"/>
</dbReference>
<dbReference type="SUPFAM" id="SSF53383">
    <property type="entry name" value="PLP-dependent transferases"/>
    <property type="match status" value="1"/>
</dbReference>
<sequence length="1084" mass="122647">MDAPVISSFREKVVQQPEVFFTPSEEIAAEIKTFTKHAFDRSTKYSSKEGQAAPLEELYVDGFDADQIWEQLRLLNGPLVVEMAQRIKTFHKKPESILLFPSEKQEESEEEQEESEANSDAEEEEESDDEEEKDIDSADSDDEEEKPKKKKAKKSKKARDVAEDGFFDWDEMDKAAEEEEDEDDEEELDLNDDIDEEDDDDDSEMEEGSDAEDAAEMRFDDFFDGPENEEGDGDEDEEGNADEDVEMQAEDDEEEYPTIKPAELEDEVDEEELAERGIMSSHQRQRMRLQKEIKELEEQAISEKPWVLKGEVRSAARPENSLLEAVLDYDRPVKAAPVITEEVSIALEEMIKKRILEDDFDDVIRKFAGNEQDEKNKLEEVSMEKSKEGLGEIYEKEYMKSAMGFEADDESKQDQEEIEVMFKSLCWKLDALSNYQFTPKPAVKELQVKPAVPAIAMEEVVPISVSDANLKAPEEVYDKKRKRGEAVLQSKEEMTQTERKALRNAKKHARRKENRQREFDEKLVAKLNPGLGNKYEKKKMLESIAGAKNITTGKQIEGSSKQFSNSKEFFSRLQKFAIVVLKTKKIGLVSQMQVNTRKYSGNANDLQLETEAVYGHPLMCTNLPSDVFPSRSVPARVAHQLIKDELALDGNPKMNLASFVTTYMEPEAEDLMIEGLRKNYIDLDQYPQTAEIHNRCVTMLANLYHAPLEPGQQATGTGCIGSSEAIMLAGLAMKRRWKDRRIAAGLPDDKPNMVFGSNVQVCWHKMCKYFEIEIREADVSPDSLVLTAKRARALLDENTIGVSAILGSTFNGEYEDVKSIHDMLVAENETNGWEIPLHVDAASGGFIAPFISPDLEWDFRLPNVKSINVSGHKFGLVYAGMGWALWREPEDLPDDLVFHVNYLGGDQSSFTLNFSKGAGNVVAQYYNMLRFGFEGYRRIMEASMENAALLRGALVATGHFRIVDKQHMPLVAFALIDSSRYTCFDIQDKLKSRGWIVPAYTCSSGAEGMTIMRVVVKQNFSAHMANMLVQDIMKAIEALEQHHILVDTAMSSPKAQKKSFKDIVHALQANLKHQKSGLTTHGVC</sequence>
<dbReference type="AlphaFoldDB" id="A0A421G477"/>
<dbReference type="InterPro" id="IPR002129">
    <property type="entry name" value="PyrdxlP-dep_de-COase"/>
</dbReference>
<feature type="compositionally biased region" description="Acidic residues" evidence="9">
    <location>
        <begin position="264"/>
        <end position="273"/>
    </location>
</feature>
<evidence type="ECO:0000256" key="8">
    <source>
        <dbReference type="RuleBase" id="RU361171"/>
    </source>
</evidence>
<dbReference type="NCBIfam" id="TIGR01788">
    <property type="entry name" value="Glu-decarb-GAD"/>
    <property type="match status" value="1"/>
</dbReference>
<dbReference type="GO" id="GO:0034457">
    <property type="term" value="C:Mpp10 complex"/>
    <property type="evidence" value="ECO:0007669"/>
    <property type="project" value="InterPro"/>
</dbReference>
<dbReference type="InterPro" id="IPR012173">
    <property type="entry name" value="Mpp10"/>
</dbReference>
<dbReference type="GO" id="GO:0006538">
    <property type="term" value="P:L-glutamate catabolic process"/>
    <property type="evidence" value="ECO:0007669"/>
    <property type="project" value="TreeGrafter"/>
</dbReference>
<reference evidence="10 11" key="1">
    <citation type="submission" date="2018-07" db="EMBL/GenBank/DDBJ databases">
        <title>Genome sequencing of oomycete isolates from Chile give support for New Zealand origin for Phytophthora kernoviae and make available the first Nothophytophthora sp. genome.</title>
        <authorList>
            <person name="Studholme D.J."/>
            <person name="Sanfuentes E."/>
            <person name="Panda P."/>
            <person name="Hill R."/>
            <person name="Sambles C."/>
            <person name="Grant M."/>
            <person name="Williams N.M."/>
            <person name="Mcdougal R.L."/>
        </authorList>
    </citation>
    <scope>NUCLEOTIDE SEQUENCE [LARGE SCALE GENOMIC DNA]</scope>
    <source>
        <strain evidence="10">Chile7</strain>
    </source>
</reference>
<dbReference type="Gene3D" id="4.10.280.50">
    <property type="match status" value="1"/>
</dbReference>
<evidence type="ECO:0000313" key="11">
    <source>
        <dbReference type="Proteomes" id="UP000284657"/>
    </source>
</evidence>
<evidence type="ECO:0000256" key="7">
    <source>
        <dbReference type="PIRSR" id="PIRSR602129-50"/>
    </source>
</evidence>
<protein>
    <recommendedName>
        <fullName evidence="3 8">Glutamate decarboxylase</fullName>
        <ecNumber evidence="3 8">4.1.1.15</ecNumber>
    </recommendedName>
</protein>
<feature type="compositionally biased region" description="Basic residues" evidence="9">
    <location>
        <begin position="148"/>
        <end position="157"/>
    </location>
</feature>
<dbReference type="FunFam" id="3.90.1150.160:FF:000006">
    <property type="entry name" value="Glutamate decarboxylase"/>
    <property type="match status" value="1"/>
</dbReference>
<comment type="catalytic activity">
    <reaction evidence="6 8">
        <text>L-glutamate + H(+) = 4-aminobutanoate + CO2</text>
        <dbReference type="Rhea" id="RHEA:17785"/>
        <dbReference type="ChEBI" id="CHEBI:15378"/>
        <dbReference type="ChEBI" id="CHEBI:16526"/>
        <dbReference type="ChEBI" id="CHEBI:29985"/>
        <dbReference type="ChEBI" id="CHEBI:59888"/>
        <dbReference type="EC" id="4.1.1.15"/>
    </reaction>
</comment>
<feature type="compositionally biased region" description="Acidic residues" evidence="9">
    <location>
        <begin position="163"/>
        <end position="214"/>
    </location>
</feature>
<evidence type="ECO:0000256" key="3">
    <source>
        <dbReference type="ARBA" id="ARBA00012421"/>
    </source>
</evidence>
<feature type="compositionally biased region" description="Acidic residues" evidence="9">
    <location>
        <begin position="106"/>
        <end position="144"/>
    </location>
</feature>
<keyword evidence="8" id="KW-0210">Decarboxylase</keyword>
<evidence type="ECO:0000256" key="1">
    <source>
        <dbReference type="ARBA" id="ARBA00001933"/>
    </source>
</evidence>
<evidence type="ECO:0000313" key="10">
    <source>
        <dbReference type="EMBL" id="RLN63076.1"/>
    </source>
</evidence>
<keyword evidence="5 8" id="KW-0456">Lyase</keyword>
<evidence type="ECO:0000256" key="2">
    <source>
        <dbReference type="ARBA" id="ARBA00009533"/>
    </source>
</evidence>
<evidence type="ECO:0000256" key="5">
    <source>
        <dbReference type="ARBA" id="ARBA00023239"/>
    </source>
</evidence>
<dbReference type="Gene3D" id="3.40.640.10">
    <property type="entry name" value="Type I PLP-dependent aspartate aminotransferase-like (Major domain)"/>
    <property type="match status" value="1"/>
</dbReference>
<dbReference type="InterPro" id="IPR015421">
    <property type="entry name" value="PyrdxlP-dep_Trfase_major"/>
</dbReference>
<dbReference type="GO" id="GO:0004351">
    <property type="term" value="F:glutamate decarboxylase activity"/>
    <property type="evidence" value="ECO:0007669"/>
    <property type="project" value="UniProtKB-EC"/>
</dbReference>
<feature type="compositionally biased region" description="Acidic residues" evidence="9">
    <location>
        <begin position="222"/>
        <end position="256"/>
    </location>
</feature>
<gene>
    <name evidence="10" type="ORF">BBJ29_001858</name>
</gene>
<dbReference type="EC" id="4.1.1.15" evidence="3 8"/>
<dbReference type="InterPro" id="IPR010107">
    <property type="entry name" value="Glutamate_decarboxylase"/>
</dbReference>
<dbReference type="Proteomes" id="UP000284657">
    <property type="component" value="Unassembled WGS sequence"/>
</dbReference>
<accession>A0A421G477</accession>
<dbReference type="InterPro" id="IPR015424">
    <property type="entry name" value="PyrdxlP-dep_Trfase"/>
</dbReference>
<dbReference type="Pfam" id="PF00282">
    <property type="entry name" value="Pyridoxal_deC"/>
    <property type="match status" value="1"/>
</dbReference>
<feature type="modified residue" description="N6-(pyridoxal phosphate)lysine" evidence="7">
    <location>
        <position position="873"/>
    </location>
</feature>
<dbReference type="FunFam" id="4.10.280.50:FF:000006">
    <property type="entry name" value="Glutamate decarboxylase"/>
    <property type="match status" value="1"/>
</dbReference>
<dbReference type="Gene3D" id="3.90.1150.160">
    <property type="match status" value="1"/>
</dbReference>